<evidence type="ECO:0000256" key="1">
    <source>
        <dbReference type="ARBA" id="ARBA00004123"/>
    </source>
</evidence>
<evidence type="ECO:0000313" key="6">
    <source>
        <dbReference type="Proteomes" id="UP000326759"/>
    </source>
</evidence>
<protein>
    <submittedName>
        <fullName evidence="5">c-Myc-binding protein</fullName>
    </submittedName>
</protein>
<dbReference type="Proteomes" id="UP000326759">
    <property type="component" value="Unassembled WGS sequence"/>
</dbReference>
<organism evidence="5 6">
    <name type="scientific">Armadillidium nasatum</name>
    <dbReference type="NCBI Taxonomy" id="96803"/>
    <lineage>
        <taxon>Eukaryota</taxon>
        <taxon>Metazoa</taxon>
        <taxon>Ecdysozoa</taxon>
        <taxon>Arthropoda</taxon>
        <taxon>Crustacea</taxon>
        <taxon>Multicrustacea</taxon>
        <taxon>Malacostraca</taxon>
        <taxon>Eumalacostraca</taxon>
        <taxon>Peracarida</taxon>
        <taxon>Isopoda</taxon>
        <taxon>Oniscidea</taxon>
        <taxon>Crinocheta</taxon>
        <taxon>Armadillidiidae</taxon>
        <taxon>Armadillidium</taxon>
    </lineage>
</organism>
<dbReference type="PANTHER" id="PTHR13168">
    <property type="entry name" value="ASSOCIATE OF C-MYC AMY-1"/>
    <property type="match status" value="1"/>
</dbReference>
<dbReference type="EMBL" id="SEYY01012007">
    <property type="protein sequence ID" value="KAB7501008.1"/>
    <property type="molecule type" value="Genomic_DNA"/>
</dbReference>
<feature type="coiled-coil region" evidence="4">
    <location>
        <begin position="49"/>
        <end position="86"/>
    </location>
</feature>
<proteinExistence type="inferred from homology"/>
<keyword evidence="3" id="KW-0539">Nucleus</keyword>
<comment type="caution">
    <text evidence="5">The sequence shown here is derived from an EMBL/GenBank/DDBJ whole genome shotgun (WGS) entry which is preliminary data.</text>
</comment>
<evidence type="ECO:0000256" key="2">
    <source>
        <dbReference type="ARBA" id="ARBA00009389"/>
    </source>
</evidence>
<dbReference type="AlphaFoldDB" id="A0A5N5T4X7"/>
<evidence type="ECO:0000313" key="5">
    <source>
        <dbReference type="EMBL" id="KAB7501008.1"/>
    </source>
</evidence>
<keyword evidence="6" id="KW-1185">Reference proteome</keyword>
<sequence>MEPEREKFRAYVEKSGLMSTLTNVLVTLYEEPNKPNDALSYVMESLGAQRCDVKKMELLEEKVKELEKENESLREQLSKFLRAEQQEAPSDSTAT</sequence>
<reference evidence="5 6" key="1">
    <citation type="journal article" date="2019" name="PLoS Biol.">
        <title>Sex chromosomes control vertical transmission of feminizing Wolbachia symbionts in an isopod.</title>
        <authorList>
            <person name="Becking T."/>
            <person name="Chebbi M.A."/>
            <person name="Giraud I."/>
            <person name="Moumen B."/>
            <person name="Laverre T."/>
            <person name="Caubet Y."/>
            <person name="Peccoud J."/>
            <person name="Gilbert C."/>
            <person name="Cordaux R."/>
        </authorList>
    </citation>
    <scope>NUCLEOTIDE SEQUENCE [LARGE SCALE GENOMIC DNA]</scope>
    <source>
        <strain evidence="5">ANa2</strain>
        <tissue evidence="5">Whole body excluding digestive tract and cuticle</tissue>
    </source>
</reference>
<evidence type="ECO:0000256" key="4">
    <source>
        <dbReference type="SAM" id="Coils"/>
    </source>
</evidence>
<evidence type="ECO:0000256" key="3">
    <source>
        <dbReference type="ARBA" id="ARBA00023242"/>
    </source>
</evidence>
<dbReference type="GO" id="GO:0005634">
    <property type="term" value="C:nucleus"/>
    <property type="evidence" value="ECO:0007669"/>
    <property type="project" value="UniProtKB-SubCell"/>
</dbReference>
<comment type="similarity">
    <text evidence="2">Belongs to the AMY1 family.</text>
</comment>
<gene>
    <name evidence="5" type="primary">MYCBP</name>
    <name evidence="5" type="ORF">Anas_03424</name>
</gene>
<name>A0A5N5T4X7_9CRUS</name>
<comment type="subcellular location">
    <subcellularLocation>
        <location evidence="1">Nucleus</location>
    </subcellularLocation>
</comment>
<dbReference type="GO" id="GO:0003713">
    <property type="term" value="F:transcription coactivator activity"/>
    <property type="evidence" value="ECO:0007669"/>
    <property type="project" value="InterPro"/>
</dbReference>
<dbReference type="PANTHER" id="PTHR13168:SF0">
    <property type="entry name" value="C-MYC-BINDING PROTEIN"/>
    <property type="match status" value="1"/>
</dbReference>
<dbReference type="PRINTS" id="PR02028">
    <property type="entry name" value="CMYCBINDINGP"/>
</dbReference>
<dbReference type="InterPro" id="IPR026060">
    <property type="entry name" value="AMY1"/>
</dbReference>
<accession>A0A5N5T4X7</accession>
<keyword evidence="4" id="KW-0175">Coiled coil</keyword>
<dbReference type="OrthoDB" id="524165at2759"/>